<dbReference type="Pfam" id="PF03129">
    <property type="entry name" value="HGTP_anticodon"/>
    <property type="match status" value="1"/>
</dbReference>
<keyword evidence="3 8" id="KW-0436">Ligase</keyword>
<dbReference type="PROSITE" id="PS50862">
    <property type="entry name" value="AA_TRNA_LIGASE_II"/>
    <property type="match status" value="1"/>
</dbReference>
<dbReference type="EC" id="6.1.1.21" evidence="8"/>
<dbReference type="NCBIfam" id="TIGR00442">
    <property type="entry name" value="hisS"/>
    <property type="match status" value="1"/>
</dbReference>
<evidence type="ECO:0000256" key="5">
    <source>
        <dbReference type="ARBA" id="ARBA00022917"/>
    </source>
</evidence>
<evidence type="ECO:0000256" key="6">
    <source>
        <dbReference type="ARBA" id="ARBA00023146"/>
    </source>
</evidence>
<dbReference type="PANTHER" id="PTHR43707:SF1">
    <property type="entry name" value="HISTIDINE--TRNA LIGASE, MITOCHONDRIAL-RELATED"/>
    <property type="match status" value="1"/>
</dbReference>
<dbReference type="EMBL" id="APJW01000001">
    <property type="protein sequence ID" value="EQM62839.1"/>
    <property type="molecule type" value="Genomic_DNA"/>
</dbReference>
<protein>
    <recommendedName>
        <fullName evidence="8">Histidine--tRNA ligase</fullName>
        <ecNumber evidence="8">6.1.1.21</ecNumber>
    </recommendedName>
    <alternativeName>
        <fullName evidence="8">Histidyl-tRNA synthetase</fullName>
        <shortName evidence="8">HisRS</shortName>
    </alternativeName>
</protein>
<dbReference type="InterPro" id="IPR004154">
    <property type="entry name" value="Anticodon-bd"/>
</dbReference>
<dbReference type="InterPro" id="IPR015807">
    <property type="entry name" value="His-tRNA-ligase"/>
</dbReference>
<comment type="subcellular location">
    <subcellularLocation>
        <location evidence="8">Cytoplasm</location>
    </subcellularLocation>
</comment>
<dbReference type="CDD" id="cd00773">
    <property type="entry name" value="HisRS-like_core"/>
    <property type="match status" value="1"/>
</dbReference>
<reference evidence="10 11" key="1">
    <citation type="submission" date="2013-07" db="EMBL/GenBank/DDBJ databases">
        <title>Isolation of a new Chlamydia species from the feral Sacred Ibis (Threskiornis aethiopicus): Chlamydia ibidis.</title>
        <authorList>
            <person name="Vorimore F."/>
            <person name="Hsia R.-C."/>
            <person name="Huot-Creasy H."/>
            <person name="Bastian S."/>
            <person name="Deruyter L."/>
            <person name="Passet A."/>
            <person name="Sachse K."/>
            <person name="Bavoil P."/>
            <person name="Myers G."/>
            <person name="Laroucau K."/>
        </authorList>
    </citation>
    <scope>NUCLEOTIDE SEQUENCE [LARGE SCALE GENOMIC DNA]</scope>
    <source>
        <strain evidence="10 11">10-1398/6</strain>
    </source>
</reference>
<accession>A0ABP2XFA5</accession>
<evidence type="ECO:0000256" key="7">
    <source>
        <dbReference type="ARBA" id="ARBA00047639"/>
    </source>
</evidence>
<comment type="similarity">
    <text evidence="1 8">Belongs to the class-II aminoacyl-tRNA synthetase family.</text>
</comment>
<dbReference type="InterPro" id="IPR004516">
    <property type="entry name" value="HisRS/HisZ"/>
</dbReference>
<dbReference type="HAMAP" id="MF_00127">
    <property type="entry name" value="His_tRNA_synth"/>
    <property type="match status" value="1"/>
</dbReference>
<dbReference type="PIRSF" id="PIRSF001549">
    <property type="entry name" value="His-tRNA_synth"/>
    <property type="match status" value="1"/>
</dbReference>
<keyword evidence="5 8" id="KW-0648">Protein biosynthesis</keyword>
<dbReference type="InterPro" id="IPR036621">
    <property type="entry name" value="Anticodon-bd_dom_sf"/>
</dbReference>
<evidence type="ECO:0000256" key="4">
    <source>
        <dbReference type="ARBA" id="ARBA00022741"/>
    </source>
</evidence>
<organism evidence="10 11">
    <name type="scientific">Chlamydia ibidis 10-1398/6</name>
    <dbReference type="NCBI Taxonomy" id="1046581"/>
    <lineage>
        <taxon>Bacteria</taxon>
        <taxon>Pseudomonadati</taxon>
        <taxon>Chlamydiota</taxon>
        <taxon>Chlamydiia</taxon>
        <taxon>Chlamydiales</taxon>
        <taxon>Chlamydiaceae</taxon>
        <taxon>Chlamydia/Chlamydophila group</taxon>
        <taxon>Chlamydia</taxon>
    </lineage>
</organism>
<keyword evidence="6 8" id="KW-0030">Aminoacyl-tRNA synthetase</keyword>
<keyword evidence="11" id="KW-1185">Reference proteome</keyword>
<feature type="domain" description="Aminoacyl-transfer RNA synthetases class-II family profile" evidence="9">
    <location>
        <begin position="1"/>
        <end position="298"/>
    </location>
</feature>
<evidence type="ECO:0000256" key="2">
    <source>
        <dbReference type="ARBA" id="ARBA00011738"/>
    </source>
</evidence>
<comment type="caution">
    <text evidence="10">The sequence shown here is derived from an EMBL/GenBank/DDBJ whole genome shotgun (WGS) entry which is preliminary data.</text>
</comment>
<dbReference type="SUPFAM" id="SSF55681">
    <property type="entry name" value="Class II aaRS and biotin synthetases"/>
    <property type="match status" value="1"/>
</dbReference>
<keyword evidence="4 8" id="KW-0547">Nucleotide-binding</keyword>
<dbReference type="PANTHER" id="PTHR43707">
    <property type="entry name" value="HISTIDYL-TRNA SYNTHETASE"/>
    <property type="match status" value="1"/>
</dbReference>
<keyword evidence="8" id="KW-0963">Cytoplasm</keyword>
<dbReference type="InterPro" id="IPR006195">
    <property type="entry name" value="aa-tRNA-synth_II"/>
</dbReference>
<evidence type="ECO:0000256" key="8">
    <source>
        <dbReference type="HAMAP-Rule" id="MF_00127"/>
    </source>
</evidence>
<dbReference type="InterPro" id="IPR045864">
    <property type="entry name" value="aa-tRNA-synth_II/BPL/LPL"/>
</dbReference>
<dbReference type="SUPFAM" id="SSF52954">
    <property type="entry name" value="Class II aaRS ABD-related"/>
    <property type="match status" value="1"/>
</dbReference>
<dbReference type="Gene3D" id="3.40.50.800">
    <property type="entry name" value="Anticodon-binding domain"/>
    <property type="match status" value="1"/>
</dbReference>
<dbReference type="Gene3D" id="3.30.930.10">
    <property type="entry name" value="Bira Bifunctional Protein, Domain 2"/>
    <property type="match status" value="1"/>
</dbReference>
<gene>
    <name evidence="8 10" type="primary">hisS</name>
    <name evidence="10" type="ORF">H359_0147</name>
</gene>
<sequence length="389" mass="44273">MYGFFEIRTPVFEKTELFTHVGEHSDIVKKEMYTFPDKKGRSLTLRPEGTASVVRSLIEHGAEQRSDNKFYYILPMFRYERQQLGRYRQHHQFGVEAIGIRHALRDAEVISLLWHFYRAVGLQHMEIQVNFLGGASARKEYDIVLKKYLADHFDQLSPLSQERYATNALRILDSKEKEDQEIINNAPSILDHVSKEDRKYFDDVLSALSNLGIKHTINSRLVRGLDYYTDLVFEAITSFSGHSYALGGGGRYDGLVASSGGADIPACGFGVGLERVIQTLLAQGNLPNLSPPRFRLIPMDITADHFCFVWAQHLRSLAIPTEIDWSHKKLKIALKTADADNVTFVCPVGEREILSEQLTVKNMALRQEFSGSKETVEQRLLYEIQNSSL</sequence>
<evidence type="ECO:0000313" key="10">
    <source>
        <dbReference type="EMBL" id="EQM62839.1"/>
    </source>
</evidence>
<evidence type="ECO:0000256" key="3">
    <source>
        <dbReference type="ARBA" id="ARBA00022598"/>
    </source>
</evidence>
<keyword evidence="8" id="KW-0067">ATP-binding</keyword>
<proteinExistence type="inferred from homology"/>
<dbReference type="InterPro" id="IPR041715">
    <property type="entry name" value="HisRS-like_core"/>
</dbReference>
<evidence type="ECO:0000259" key="9">
    <source>
        <dbReference type="PROSITE" id="PS50862"/>
    </source>
</evidence>
<dbReference type="Pfam" id="PF13393">
    <property type="entry name" value="tRNA-synt_His"/>
    <property type="match status" value="1"/>
</dbReference>
<name>A0ABP2XFA5_9CHLA</name>
<dbReference type="Proteomes" id="UP000016064">
    <property type="component" value="Unassembled WGS sequence"/>
</dbReference>
<comment type="subunit">
    <text evidence="2 8">Homodimer.</text>
</comment>
<dbReference type="GO" id="GO:0004821">
    <property type="term" value="F:histidine-tRNA ligase activity"/>
    <property type="evidence" value="ECO:0007669"/>
    <property type="project" value="UniProtKB-EC"/>
</dbReference>
<comment type="catalytic activity">
    <reaction evidence="7 8">
        <text>tRNA(His) + L-histidine + ATP = L-histidyl-tRNA(His) + AMP + diphosphate + H(+)</text>
        <dbReference type="Rhea" id="RHEA:17313"/>
        <dbReference type="Rhea" id="RHEA-COMP:9665"/>
        <dbReference type="Rhea" id="RHEA-COMP:9689"/>
        <dbReference type="ChEBI" id="CHEBI:15378"/>
        <dbReference type="ChEBI" id="CHEBI:30616"/>
        <dbReference type="ChEBI" id="CHEBI:33019"/>
        <dbReference type="ChEBI" id="CHEBI:57595"/>
        <dbReference type="ChEBI" id="CHEBI:78442"/>
        <dbReference type="ChEBI" id="CHEBI:78527"/>
        <dbReference type="ChEBI" id="CHEBI:456215"/>
        <dbReference type="EC" id="6.1.1.21"/>
    </reaction>
</comment>
<evidence type="ECO:0000313" key="11">
    <source>
        <dbReference type="Proteomes" id="UP000016064"/>
    </source>
</evidence>
<evidence type="ECO:0000256" key="1">
    <source>
        <dbReference type="ARBA" id="ARBA00008226"/>
    </source>
</evidence>